<dbReference type="Pfam" id="PF00535">
    <property type="entry name" value="Glycos_transf_2"/>
    <property type="match status" value="1"/>
</dbReference>
<proteinExistence type="predicted"/>
<evidence type="ECO:0000313" key="4">
    <source>
        <dbReference type="RefSeq" id="XP_026683366.1"/>
    </source>
</evidence>
<dbReference type="STRING" id="121845.A0A3Q0J4L4"/>
<protein>
    <submittedName>
        <fullName evidence="4">Polypeptide N-acetylgalactosaminyltransferase 5-like</fullName>
    </submittedName>
</protein>
<dbReference type="GO" id="GO:0006493">
    <property type="term" value="P:protein O-linked glycosylation"/>
    <property type="evidence" value="ECO:0007669"/>
    <property type="project" value="TreeGrafter"/>
</dbReference>
<keyword evidence="3" id="KW-1185">Reference proteome</keyword>
<dbReference type="PaxDb" id="121845-A0A3Q0J4L4"/>
<evidence type="ECO:0000259" key="2">
    <source>
        <dbReference type="Pfam" id="PF00535"/>
    </source>
</evidence>
<dbReference type="SUPFAM" id="SSF53448">
    <property type="entry name" value="Nucleotide-diphospho-sugar transferases"/>
    <property type="match status" value="2"/>
</dbReference>
<sequence>MFVLISSIPRLPITLVFRTGKRSGLIRARLIGAKHVTANVITFLDAHCECTEGWLEPLLARIAENREANIDQTKVRDKWVLQIDHTKVWQCGGILEIIPCSHVGHVFRDKSPYTFPGGVSKIVLHNAARVAEVWMDEWRDFYYAMNPGAASVDVGDVSERKELRERLQCKSFRWYLENVYPESQMPLDYYYLGEVKNAETLNCLDTMGRKTGEKVVIPG</sequence>
<dbReference type="AlphaFoldDB" id="A0A3Q0J4L4"/>
<dbReference type="KEGG" id="dci:103514661"/>
<name>A0A3Q0J4L4_DIACI</name>
<feature type="domain" description="Glycosyltransferase 2-like" evidence="2">
    <location>
        <begin position="15"/>
        <end position="76"/>
    </location>
</feature>
<dbReference type="InterPro" id="IPR029044">
    <property type="entry name" value="Nucleotide-diphossugar_trans"/>
</dbReference>
<dbReference type="GeneID" id="103514661"/>
<keyword evidence="1" id="KW-1015">Disulfide bond</keyword>
<accession>A0A3Q0J4L4</accession>
<dbReference type="PANTHER" id="PTHR11675:SF101">
    <property type="entry name" value="POLYPEPTIDE N-ACETYLGALACTOSAMINYLTRANSFERASE 5"/>
    <property type="match status" value="1"/>
</dbReference>
<dbReference type="InterPro" id="IPR001173">
    <property type="entry name" value="Glyco_trans_2-like"/>
</dbReference>
<dbReference type="GO" id="GO:0005794">
    <property type="term" value="C:Golgi apparatus"/>
    <property type="evidence" value="ECO:0007669"/>
    <property type="project" value="TreeGrafter"/>
</dbReference>
<evidence type="ECO:0000256" key="1">
    <source>
        <dbReference type="ARBA" id="ARBA00023157"/>
    </source>
</evidence>
<dbReference type="RefSeq" id="XP_026683366.1">
    <property type="nucleotide sequence ID" value="XM_026827565.1"/>
</dbReference>
<gene>
    <name evidence="4" type="primary">LOC103514661</name>
</gene>
<organism evidence="3 4">
    <name type="scientific">Diaphorina citri</name>
    <name type="common">Asian citrus psyllid</name>
    <dbReference type="NCBI Taxonomy" id="121845"/>
    <lineage>
        <taxon>Eukaryota</taxon>
        <taxon>Metazoa</taxon>
        <taxon>Ecdysozoa</taxon>
        <taxon>Arthropoda</taxon>
        <taxon>Hexapoda</taxon>
        <taxon>Insecta</taxon>
        <taxon>Pterygota</taxon>
        <taxon>Neoptera</taxon>
        <taxon>Paraneoptera</taxon>
        <taxon>Hemiptera</taxon>
        <taxon>Sternorrhyncha</taxon>
        <taxon>Psylloidea</taxon>
        <taxon>Psyllidae</taxon>
        <taxon>Diaphorininae</taxon>
        <taxon>Diaphorina</taxon>
    </lineage>
</organism>
<reference evidence="4" key="1">
    <citation type="submission" date="2025-08" db="UniProtKB">
        <authorList>
            <consortium name="RefSeq"/>
        </authorList>
    </citation>
    <scope>IDENTIFICATION</scope>
</reference>
<dbReference type="PANTHER" id="PTHR11675">
    <property type="entry name" value="N-ACETYLGALACTOSAMINYLTRANSFERASE"/>
    <property type="match status" value="1"/>
</dbReference>
<evidence type="ECO:0000313" key="3">
    <source>
        <dbReference type="Proteomes" id="UP000079169"/>
    </source>
</evidence>
<dbReference type="GO" id="GO:0004653">
    <property type="term" value="F:polypeptide N-acetylgalactosaminyltransferase activity"/>
    <property type="evidence" value="ECO:0007669"/>
    <property type="project" value="TreeGrafter"/>
</dbReference>
<dbReference type="Proteomes" id="UP000079169">
    <property type="component" value="Unplaced"/>
</dbReference>
<dbReference type="Gene3D" id="3.90.550.10">
    <property type="entry name" value="Spore Coat Polysaccharide Biosynthesis Protein SpsA, Chain A"/>
    <property type="match status" value="2"/>
</dbReference>